<dbReference type="GO" id="GO:0005794">
    <property type="term" value="C:Golgi apparatus"/>
    <property type="evidence" value="ECO:0007669"/>
    <property type="project" value="TreeGrafter"/>
</dbReference>
<dbReference type="PANTHER" id="PTHR31121:SF6">
    <property type="entry name" value="ALPHA-1,2 MANNOSYLTRANSFERASE KTR1"/>
    <property type="match status" value="1"/>
</dbReference>
<comment type="similarity">
    <text evidence="1">Belongs to the glycosyltransferase 15 family.</text>
</comment>
<dbReference type="Pfam" id="PF01793">
    <property type="entry name" value="Glyco_transf_15"/>
    <property type="match status" value="1"/>
</dbReference>
<protein>
    <recommendedName>
        <fullName evidence="5">Hexosyltransferase</fullName>
    </recommendedName>
</protein>
<keyword evidence="3" id="KW-0732">Signal</keyword>
<dbReference type="Gene3D" id="3.90.550.10">
    <property type="entry name" value="Spore Coat Polysaccharide Biosynthesis Protein SpsA, Chain A"/>
    <property type="match status" value="1"/>
</dbReference>
<dbReference type="GO" id="GO:0006487">
    <property type="term" value="P:protein N-linked glycosylation"/>
    <property type="evidence" value="ECO:0007669"/>
    <property type="project" value="TreeGrafter"/>
</dbReference>
<dbReference type="GO" id="GO:0000026">
    <property type="term" value="F:alpha-1,2-mannosyltransferase activity"/>
    <property type="evidence" value="ECO:0007669"/>
    <property type="project" value="TreeGrafter"/>
</dbReference>
<evidence type="ECO:0008006" key="5">
    <source>
        <dbReference type="Google" id="ProtNLM"/>
    </source>
</evidence>
<evidence type="ECO:0000313" key="4">
    <source>
        <dbReference type="EMBL" id="CAD8719813.1"/>
    </source>
</evidence>
<name>A0A7S0XFX5_9CHLO</name>
<proteinExistence type="inferred from homology"/>
<sequence length="417" mass="47897">MATASSNTPRRQPVRAAGTRLLVAMLVSAVCGVRSSSDSEPLTVDKVLNEMNITGKGCVVYMAQNGKHTSYGAASRGTQKDMLIRSVDLLFKNYNDREKEDVLIFHTGDFNAMDISDVAKGRPEVYFKLLEEGGEWWSLPANIPEASKAKWELFKRNVRKPFFSEGYRHMIMWYSVRIWKYLERAGYKWVMRMDDDSYLHSEVKYNIFKHMQQQRFLYGFRQIACETSTAPGFMEMVLQHVKNNQIEPTFLYDHCSPRTAAGCHTKGATAALTKKCETRKVGLRGKGEKGWSHLGYYNNFFVTYIPFWRTQEVQGLLRHIEASKGMYVKRWNDLIIQTIAVQTFMPKKHVHWFNDFTYEHASVNNKGTLVYGGLAPGKGTGRNATAAKAFRSRYGRMKVKVFNNKVREGASKVLWYE</sequence>
<feature type="signal peptide" evidence="3">
    <location>
        <begin position="1"/>
        <end position="32"/>
    </location>
</feature>
<evidence type="ECO:0000256" key="3">
    <source>
        <dbReference type="SAM" id="SignalP"/>
    </source>
</evidence>
<feature type="chain" id="PRO_5030538025" description="Hexosyltransferase" evidence="3">
    <location>
        <begin position="33"/>
        <end position="417"/>
    </location>
</feature>
<evidence type="ECO:0000256" key="2">
    <source>
        <dbReference type="ARBA" id="ARBA00022679"/>
    </source>
</evidence>
<gene>
    <name evidence="4" type="ORF">MANT1106_LOCUS19025</name>
</gene>
<accession>A0A7S0XFX5</accession>
<dbReference type="EMBL" id="HBFC01032073">
    <property type="protein sequence ID" value="CAD8719813.1"/>
    <property type="molecule type" value="Transcribed_RNA"/>
</dbReference>
<dbReference type="GO" id="GO:0016020">
    <property type="term" value="C:membrane"/>
    <property type="evidence" value="ECO:0007669"/>
    <property type="project" value="InterPro"/>
</dbReference>
<dbReference type="GO" id="GO:0000032">
    <property type="term" value="P:cell wall mannoprotein biosynthetic process"/>
    <property type="evidence" value="ECO:0007669"/>
    <property type="project" value="TreeGrafter"/>
</dbReference>
<dbReference type="InterPro" id="IPR002685">
    <property type="entry name" value="Glyco_trans_15"/>
</dbReference>
<evidence type="ECO:0000256" key="1">
    <source>
        <dbReference type="ARBA" id="ARBA00007677"/>
    </source>
</evidence>
<reference evidence="4" key="1">
    <citation type="submission" date="2021-01" db="EMBL/GenBank/DDBJ databases">
        <authorList>
            <person name="Corre E."/>
            <person name="Pelletier E."/>
            <person name="Niang G."/>
            <person name="Scheremetjew M."/>
            <person name="Finn R."/>
            <person name="Kale V."/>
            <person name="Holt S."/>
            <person name="Cochrane G."/>
            <person name="Meng A."/>
            <person name="Brown T."/>
            <person name="Cohen L."/>
        </authorList>
    </citation>
    <scope>NUCLEOTIDE SEQUENCE</scope>
    <source>
        <strain evidence="4">SL-175</strain>
    </source>
</reference>
<dbReference type="AlphaFoldDB" id="A0A7S0XFX5"/>
<dbReference type="PANTHER" id="PTHR31121">
    <property type="entry name" value="ALPHA-1,2 MANNOSYLTRANSFERASE KTR1"/>
    <property type="match status" value="1"/>
</dbReference>
<keyword evidence="2" id="KW-0808">Transferase</keyword>
<organism evidence="4">
    <name type="scientific">Mantoniella antarctica</name>
    <dbReference type="NCBI Taxonomy" id="81844"/>
    <lineage>
        <taxon>Eukaryota</taxon>
        <taxon>Viridiplantae</taxon>
        <taxon>Chlorophyta</taxon>
        <taxon>Mamiellophyceae</taxon>
        <taxon>Mamiellales</taxon>
        <taxon>Mamiellaceae</taxon>
        <taxon>Mantoniella</taxon>
    </lineage>
</organism>
<dbReference type="InterPro" id="IPR029044">
    <property type="entry name" value="Nucleotide-diphossugar_trans"/>
</dbReference>
<dbReference type="SUPFAM" id="SSF53448">
    <property type="entry name" value="Nucleotide-diphospho-sugar transferases"/>
    <property type="match status" value="1"/>
</dbReference>